<protein>
    <submittedName>
        <fullName evidence="1">Uncharacterized protein</fullName>
    </submittedName>
</protein>
<proteinExistence type="predicted"/>
<organism evidence="1 2">
    <name type="scientific">Aspergillus keveii</name>
    <dbReference type="NCBI Taxonomy" id="714993"/>
    <lineage>
        <taxon>Eukaryota</taxon>
        <taxon>Fungi</taxon>
        <taxon>Dikarya</taxon>
        <taxon>Ascomycota</taxon>
        <taxon>Pezizomycotina</taxon>
        <taxon>Eurotiomycetes</taxon>
        <taxon>Eurotiomycetidae</taxon>
        <taxon>Eurotiales</taxon>
        <taxon>Aspergillaceae</taxon>
        <taxon>Aspergillus</taxon>
        <taxon>Aspergillus subgen. Nidulantes</taxon>
    </lineage>
</organism>
<dbReference type="EMBL" id="JBFTWV010000022">
    <property type="protein sequence ID" value="KAL2796945.1"/>
    <property type="molecule type" value="Genomic_DNA"/>
</dbReference>
<sequence length="140" mass="15239">MEKGTGKHRCALYLSGPVGNRTLQVTQVYHDVRKLYATLYDICPTLHAPGPGFSVLHPNTPASKATLFQPLTVPDALSSSTVRKRYLHENHKSGSSCIGTMDPYDRLSLKVLGSATTTSISSGFNCTYIGFPVTQQVNPR</sequence>
<name>A0ABR4GD27_9EURO</name>
<evidence type="ECO:0000313" key="2">
    <source>
        <dbReference type="Proteomes" id="UP001610563"/>
    </source>
</evidence>
<reference evidence="1 2" key="1">
    <citation type="submission" date="2024-07" db="EMBL/GenBank/DDBJ databases">
        <title>Section-level genome sequencing and comparative genomics of Aspergillus sections Usti and Cavernicolus.</title>
        <authorList>
            <consortium name="Lawrence Berkeley National Laboratory"/>
            <person name="Nybo J.L."/>
            <person name="Vesth T.C."/>
            <person name="Theobald S."/>
            <person name="Frisvad J.C."/>
            <person name="Larsen T.O."/>
            <person name="Kjaerboelling I."/>
            <person name="Rothschild-Mancinelli K."/>
            <person name="Lyhne E.K."/>
            <person name="Kogle M.E."/>
            <person name="Barry K."/>
            <person name="Clum A."/>
            <person name="Na H."/>
            <person name="Ledsgaard L."/>
            <person name="Lin J."/>
            <person name="Lipzen A."/>
            <person name="Kuo A."/>
            <person name="Riley R."/>
            <person name="Mondo S."/>
            <person name="Labutti K."/>
            <person name="Haridas S."/>
            <person name="Pangalinan J."/>
            <person name="Salamov A.A."/>
            <person name="Simmons B.A."/>
            <person name="Magnuson J.K."/>
            <person name="Chen J."/>
            <person name="Drula E."/>
            <person name="Henrissat B."/>
            <person name="Wiebenga A."/>
            <person name="Lubbers R.J."/>
            <person name="Gomes A.C."/>
            <person name="Makela M.R."/>
            <person name="Stajich J."/>
            <person name="Grigoriev I.V."/>
            <person name="Mortensen U.H."/>
            <person name="De Vries R.P."/>
            <person name="Baker S.E."/>
            <person name="Andersen M.R."/>
        </authorList>
    </citation>
    <scope>NUCLEOTIDE SEQUENCE [LARGE SCALE GENOMIC DNA]</scope>
    <source>
        <strain evidence="1 2">CBS 209.92</strain>
    </source>
</reference>
<dbReference type="Proteomes" id="UP001610563">
    <property type="component" value="Unassembled WGS sequence"/>
</dbReference>
<comment type="caution">
    <text evidence="1">The sequence shown here is derived from an EMBL/GenBank/DDBJ whole genome shotgun (WGS) entry which is preliminary data.</text>
</comment>
<keyword evidence="2" id="KW-1185">Reference proteome</keyword>
<evidence type="ECO:0000313" key="1">
    <source>
        <dbReference type="EMBL" id="KAL2796945.1"/>
    </source>
</evidence>
<gene>
    <name evidence="1" type="ORF">BJX66DRAFT_335401</name>
</gene>
<accession>A0ABR4GD27</accession>